<dbReference type="InterPro" id="IPR036291">
    <property type="entry name" value="NAD(P)-bd_dom_sf"/>
</dbReference>
<dbReference type="InterPro" id="IPR020904">
    <property type="entry name" value="Sc_DH/Rdtase_CS"/>
</dbReference>
<dbReference type="STRING" id="706587.Desti_2155"/>
<feature type="domain" description="Ketoreductase" evidence="2">
    <location>
        <begin position="6"/>
        <end position="146"/>
    </location>
</feature>
<proteinExistence type="inferred from homology"/>
<reference evidence="4" key="1">
    <citation type="submission" date="2012-06" db="EMBL/GenBank/DDBJ databases">
        <title>Complete sequence of chromosome of Desulfomonile tiedjei DSM 6799.</title>
        <authorList>
            <person name="Lucas S."/>
            <person name="Copeland A."/>
            <person name="Lapidus A."/>
            <person name="Glavina del Rio T."/>
            <person name="Dalin E."/>
            <person name="Tice H."/>
            <person name="Bruce D."/>
            <person name="Goodwin L."/>
            <person name="Pitluck S."/>
            <person name="Peters L."/>
            <person name="Ovchinnikova G."/>
            <person name="Zeytun A."/>
            <person name="Lu M."/>
            <person name="Kyrpides N."/>
            <person name="Mavromatis K."/>
            <person name="Ivanova N."/>
            <person name="Brettin T."/>
            <person name="Detter J.C."/>
            <person name="Han C."/>
            <person name="Larimer F."/>
            <person name="Land M."/>
            <person name="Hauser L."/>
            <person name="Markowitz V."/>
            <person name="Cheng J.-F."/>
            <person name="Hugenholtz P."/>
            <person name="Woyke T."/>
            <person name="Wu D."/>
            <person name="Spring S."/>
            <person name="Schroeder M."/>
            <person name="Brambilla E."/>
            <person name="Klenk H.-P."/>
            <person name="Eisen J.A."/>
        </authorList>
    </citation>
    <scope>NUCLEOTIDE SEQUENCE [LARGE SCALE GENOMIC DNA]</scope>
    <source>
        <strain evidence="4">ATCC 49306 / DSM 6799 / DCB-1</strain>
    </source>
</reference>
<dbReference type="GO" id="GO:0016616">
    <property type="term" value="F:oxidoreductase activity, acting on the CH-OH group of donors, NAD or NADP as acceptor"/>
    <property type="evidence" value="ECO:0007669"/>
    <property type="project" value="TreeGrafter"/>
</dbReference>
<dbReference type="SUPFAM" id="SSF51735">
    <property type="entry name" value="NAD(P)-binding Rossmann-fold domains"/>
    <property type="match status" value="1"/>
</dbReference>
<evidence type="ECO:0000259" key="2">
    <source>
        <dbReference type="SMART" id="SM00822"/>
    </source>
</evidence>
<dbReference type="Gene3D" id="3.40.50.720">
    <property type="entry name" value="NAD(P)-binding Rossmann-like Domain"/>
    <property type="match status" value="1"/>
</dbReference>
<dbReference type="FunFam" id="3.40.50.720:FF:000084">
    <property type="entry name" value="Short-chain dehydrogenase reductase"/>
    <property type="match status" value="1"/>
</dbReference>
<dbReference type="SMART" id="SM00822">
    <property type="entry name" value="PKS_KR"/>
    <property type="match status" value="1"/>
</dbReference>
<dbReference type="OrthoDB" id="5363038at2"/>
<evidence type="ECO:0000313" key="4">
    <source>
        <dbReference type="Proteomes" id="UP000006055"/>
    </source>
</evidence>
<dbReference type="RefSeq" id="WP_014809996.1">
    <property type="nucleotide sequence ID" value="NC_018025.1"/>
</dbReference>
<protein>
    <recommendedName>
        <fullName evidence="2">Ketoreductase domain-containing protein</fullName>
    </recommendedName>
</protein>
<dbReference type="HOGENOM" id="CLU_010194_1_1_7"/>
<comment type="similarity">
    <text evidence="1">Belongs to the short-chain dehydrogenases/reductases (SDR) family.</text>
</comment>
<keyword evidence="4" id="KW-1185">Reference proteome</keyword>
<dbReference type="EMBL" id="CP003360">
    <property type="protein sequence ID" value="AFM24853.1"/>
    <property type="molecule type" value="Genomic_DNA"/>
</dbReference>
<dbReference type="NCBIfam" id="NF005559">
    <property type="entry name" value="PRK07231.1"/>
    <property type="match status" value="1"/>
</dbReference>
<name>I4C5L2_DESTA</name>
<sequence>MKLKDKVAIVTGASKGIGKSIAIRYAEEGATVVLASRSEDLLASIASRIQDSGGRALALTVDVRRPESLEAVVRKTASEFGRLDIMINNAGISMVHPSEDLKPEDWQRALETDLFGVFYGCQSAARQMLSQASGGCIINISSMYGIIAAPMRAAYCASKAGANMLTKLLACEWAAKNIRVNAIAPGYIRTELVQGIIDKGMLPVGAIQKRTPQGRIGEVDDLLGIAVLLASDESSFMTGAVIPVDGGWSAYGYL</sequence>
<dbReference type="InterPro" id="IPR002347">
    <property type="entry name" value="SDR_fam"/>
</dbReference>
<dbReference type="InterPro" id="IPR057326">
    <property type="entry name" value="KR_dom"/>
</dbReference>
<dbReference type="PRINTS" id="PR00080">
    <property type="entry name" value="SDRFAMILY"/>
</dbReference>
<evidence type="ECO:0000313" key="3">
    <source>
        <dbReference type="EMBL" id="AFM24853.1"/>
    </source>
</evidence>
<dbReference type="Proteomes" id="UP000006055">
    <property type="component" value="Chromosome"/>
</dbReference>
<dbReference type="PANTHER" id="PTHR42760:SF124">
    <property type="entry name" value="SHORT-CHAIN DEHYDROGENASE_REDUCTASE"/>
    <property type="match status" value="1"/>
</dbReference>
<evidence type="ECO:0000256" key="1">
    <source>
        <dbReference type="ARBA" id="ARBA00006484"/>
    </source>
</evidence>
<dbReference type="eggNOG" id="COG1028">
    <property type="taxonomic scope" value="Bacteria"/>
</dbReference>
<dbReference type="PANTHER" id="PTHR42760">
    <property type="entry name" value="SHORT-CHAIN DEHYDROGENASES/REDUCTASES FAMILY MEMBER"/>
    <property type="match status" value="1"/>
</dbReference>
<organism evidence="3 4">
    <name type="scientific">Desulfomonile tiedjei (strain ATCC 49306 / DSM 6799 / DCB-1)</name>
    <dbReference type="NCBI Taxonomy" id="706587"/>
    <lineage>
        <taxon>Bacteria</taxon>
        <taxon>Pseudomonadati</taxon>
        <taxon>Thermodesulfobacteriota</taxon>
        <taxon>Desulfomonilia</taxon>
        <taxon>Desulfomonilales</taxon>
        <taxon>Desulfomonilaceae</taxon>
        <taxon>Desulfomonile</taxon>
    </lineage>
</organism>
<dbReference type="Pfam" id="PF13561">
    <property type="entry name" value="adh_short_C2"/>
    <property type="match status" value="1"/>
</dbReference>
<accession>I4C5L2</accession>
<gene>
    <name evidence="3" type="ordered locus">Desti_2155</name>
</gene>
<dbReference type="AlphaFoldDB" id="I4C5L2"/>
<dbReference type="PROSITE" id="PS00061">
    <property type="entry name" value="ADH_SHORT"/>
    <property type="match status" value="1"/>
</dbReference>
<dbReference type="PRINTS" id="PR00081">
    <property type="entry name" value="GDHRDH"/>
</dbReference>
<dbReference type="KEGG" id="dti:Desti_2155"/>